<accession>A0A0E9TYS8</accession>
<sequence>MVTMRFTIKRHKNNHLILIKITT</sequence>
<dbReference type="EMBL" id="GBXM01049945">
    <property type="protein sequence ID" value="JAH58632.1"/>
    <property type="molecule type" value="Transcribed_RNA"/>
</dbReference>
<organism evidence="1">
    <name type="scientific">Anguilla anguilla</name>
    <name type="common">European freshwater eel</name>
    <name type="synonym">Muraena anguilla</name>
    <dbReference type="NCBI Taxonomy" id="7936"/>
    <lineage>
        <taxon>Eukaryota</taxon>
        <taxon>Metazoa</taxon>
        <taxon>Chordata</taxon>
        <taxon>Craniata</taxon>
        <taxon>Vertebrata</taxon>
        <taxon>Euteleostomi</taxon>
        <taxon>Actinopterygii</taxon>
        <taxon>Neopterygii</taxon>
        <taxon>Teleostei</taxon>
        <taxon>Anguilliformes</taxon>
        <taxon>Anguillidae</taxon>
        <taxon>Anguilla</taxon>
    </lineage>
</organism>
<name>A0A0E9TYS8_ANGAN</name>
<protein>
    <submittedName>
        <fullName evidence="1">Uncharacterized protein</fullName>
    </submittedName>
</protein>
<evidence type="ECO:0000313" key="1">
    <source>
        <dbReference type="EMBL" id="JAH58632.1"/>
    </source>
</evidence>
<dbReference type="AlphaFoldDB" id="A0A0E9TYS8"/>
<reference evidence="1" key="2">
    <citation type="journal article" date="2015" name="Fish Shellfish Immunol.">
        <title>Early steps in the European eel (Anguilla anguilla)-Vibrio vulnificus interaction in the gills: Role of the RtxA13 toxin.</title>
        <authorList>
            <person name="Callol A."/>
            <person name="Pajuelo D."/>
            <person name="Ebbesson L."/>
            <person name="Teles M."/>
            <person name="MacKenzie S."/>
            <person name="Amaro C."/>
        </authorList>
    </citation>
    <scope>NUCLEOTIDE SEQUENCE</scope>
</reference>
<proteinExistence type="predicted"/>
<reference evidence="1" key="1">
    <citation type="submission" date="2014-11" db="EMBL/GenBank/DDBJ databases">
        <authorList>
            <person name="Amaro Gonzalez C."/>
        </authorList>
    </citation>
    <scope>NUCLEOTIDE SEQUENCE</scope>
</reference>